<reference evidence="2 3" key="1">
    <citation type="submission" date="2024-08" db="EMBL/GenBank/DDBJ databases">
        <title>Draft Genome Sequence of Legionella lytica strain DSB2004, Isolated From a Fire Sprinkler System.</title>
        <authorList>
            <person name="Everhart A.D."/>
            <person name="Kidane D.T."/>
            <person name="Farone A.L."/>
            <person name="Farone M.B."/>
        </authorList>
    </citation>
    <scope>NUCLEOTIDE SEQUENCE [LARGE SCALE GENOMIC DNA]</scope>
    <source>
        <strain evidence="2 3">DSB2004</strain>
    </source>
</reference>
<keyword evidence="3" id="KW-1185">Reference proteome</keyword>
<gene>
    <name evidence="2" type="ORF">ACD661_15040</name>
</gene>
<feature type="compositionally biased region" description="Basic and acidic residues" evidence="1">
    <location>
        <begin position="351"/>
        <end position="360"/>
    </location>
</feature>
<organism evidence="2 3">
    <name type="scientific">Legionella lytica</name>
    <dbReference type="NCBI Taxonomy" id="96232"/>
    <lineage>
        <taxon>Bacteria</taxon>
        <taxon>Pseudomonadati</taxon>
        <taxon>Pseudomonadota</taxon>
        <taxon>Gammaproteobacteria</taxon>
        <taxon>Legionellales</taxon>
        <taxon>Legionellaceae</taxon>
        <taxon>Legionella</taxon>
    </lineage>
</organism>
<comment type="caution">
    <text evidence="2">The sequence shown here is derived from an EMBL/GenBank/DDBJ whole genome shotgun (WGS) entry which is preliminary data.</text>
</comment>
<feature type="region of interest" description="Disordered" evidence="1">
    <location>
        <begin position="349"/>
        <end position="370"/>
    </location>
</feature>
<dbReference type="EMBL" id="JBGORX010000010">
    <property type="protein sequence ID" value="MFJ1269876.1"/>
    <property type="molecule type" value="Genomic_DNA"/>
</dbReference>
<dbReference type="RefSeq" id="WP_400188691.1">
    <property type="nucleotide sequence ID" value="NZ_JBGORX010000010.1"/>
</dbReference>
<accession>A0ABW8DDG7</accession>
<evidence type="ECO:0000313" key="3">
    <source>
        <dbReference type="Proteomes" id="UP001615550"/>
    </source>
</evidence>
<proteinExistence type="predicted"/>
<name>A0ABW8DDG7_9GAMM</name>
<feature type="compositionally biased region" description="Basic and acidic residues" evidence="1">
    <location>
        <begin position="330"/>
        <end position="339"/>
    </location>
</feature>
<dbReference type="Proteomes" id="UP001615550">
    <property type="component" value="Unassembled WGS sequence"/>
</dbReference>
<protein>
    <submittedName>
        <fullName evidence="2">Uncharacterized protein</fullName>
    </submittedName>
</protein>
<sequence>MYIKIEDKEIQLTETEELFIFIGNNDIEYHVTDNNLASQNLPDVNEHALAVFTGKLFSKILGEYQPDYHLAILGKEDYRRASNILYEFEDFEVDEESPLHIRYKGESYSFEQIKNLIAVVLTGYFLGEIDWDNSNIGFVPDKNGQGIVAVRIDPGCSFQFDEAIFQLPLEKVLTDPFRIIMGGVNYMSLQEDPESSIADPYFSALFKDLTPEDVQLDDFPDDLLLDTLEYLDYQDSSLKSLLNKKEEINEVINKIVELTNEELLVLAFESGLTVEEAKKCIETLQIRQELFRPFYTEELKSNIKKRAHEEGALNEIIEPPLKKTNSQIKTTEKAGKTEEETYEPQRFFVVHPEDESKFPDAPEEYSGNKI</sequence>
<evidence type="ECO:0000256" key="1">
    <source>
        <dbReference type="SAM" id="MobiDB-lite"/>
    </source>
</evidence>
<feature type="region of interest" description="Disordered" evidence="1">
    <location>
        <begin position="324"/>
        <end position="343"/>
    </location>
</feature>
<evidence type="ECO:0000313" key="2">
    <source>
        <dbReference type="EMBL" id="MFJ1269876.1"/>
    </source>
</evidence>